<protein>
    <submittedName>
        <fullName evidence="4">Isochorismatase-like protein</fullName>
    </submittedName>
</protein>
<comment type="caution">
    <text evidence="4">The sequence shown here is derived from an EMBL/GenBank/DDBJ whole genome shotgun (WGS) entry which is preliminary data.</text>
</comment>
<dbReference type="InterPro" id="IPR000868">
    <property type="entry name" value="Isochorismatase-like_dom"/>
</dbReference>
<dbReference type="PANTHER" id="PTHR43540:SF1">
    <property type="entry name" value="ISOCHORISMATASE HYDROLASE"/>
    <property type="match status" value="1"/>
</dbReference>
<comment type="similarity">
    <text evidence="1">Belongs to the isochorismatase family.</text>
</comment>
<dbReference type="AlphaFoldDB" id="A0A9P5P0J4"/>
<dbReference type="OrthoDB" id="167809at2759"/>
<evidence type="ECO:0000313" key="5">
    <source>
        <dbReference type="Proteomes" id="UP000724874"/>
    </source>
</evidence>
<evidence type="ECO:0000259" key="3">
    <source>
        <dbReference type="Pfam" id="PF00857"/>
    </source>
</evidence>
<keyword evidence="2" id="KW-0378">Hydrolase</keyword>
<gene>
    <name evidence="4" type="ORF">CPB84DRAFT_1671864</name>
</gene>
<dbReference type="Gene3D" id="3.40.50.850">
    <property type="entry name" value="Isochorismatase-like"/>
    <property type="match status" value="1"/>
</dbReference>
<evidence type="ECO:0000256" key="2">
    <source>
        <dbReference type="ARBA" id="ARBA00022801"/>
    </source>
</evidence>
<dbReference type="GO" id="GO:0016787">
    <property type="term" value="F:hydrolase activity"/>
    <property type="evidence" value="ECO:0007669"/>
    <property type="project" value="UniProtKB-KW"/>
</dbReference>
<feature type="domain" description="Isochorismatase-like" evidence="3">
    <location>
        <begin position="13"/>
        <end position="189"/>
    </location>
</feature>
<evidence type="ECO:0000256" key="1">
    <source>
        <dbReference type="ARBA" id="ARBA00006336"/>
    </source>
</evidence>
<dbReference type="SUPFAM" id="SSF52499">
    <property type="entry name" value="Isochorismatase-like hydrolases"/>
    <property type="match status" value="1"/>
</dbReference>
<proteinExistence type="inferred from homology"/>
<dbReference type="Pfam" id="PF00857">
    <property type="entry name" value="Isochorismatase"/>
    <property type="match status" value="1"/>
</dbReference>
<name>A0A9P5P0J4_GYMJU</name>
<reference evidence="4" key="1">
    <citation type="submission" date="2020-11" db="EMBL/GenBank/DDBJ databases">
        <authorList>
            <consortium name="DOE Joint Genome Institute"/>
            <person name="Ahrendt S."/>
            <person name="Riley R."/>
            <person name="Andreopoulos W."/>
            <person name="LaButti K."/>
            <person name="Pangilinan J."/>
            <person name="Ruiz-duenas F.J."/>
            <person name="Barrasa J.M."/>
            <person name="Sanchez-Garcia M."/>
            <person name="Camarero S."/>
            <person name="Miyauchi S."/>
            <person name="Serrano A."/>
            <person name="Linde D."/>
            <person name="Babiker R."/>
            <person name="Drula E."/>
            <person name="Ayuso-Fernandez I."/>
            <person name="Pacheco R."/>
            <person name="Padilla G."/>
            <person name="Ferreira P."/>
            <person name="Barriuso J."/>
            <person name="Kellner H."/>
            <person name="Castanera R."/>
            <person name="Alfaro M."/>
            <person name="Ramirez L."/>
            <person name="Pisabarro A.G."/>
            <person name="Kuo A."/>
            <person name="Tritt A."/>
            <person name="Lipzen A."/>
            <person name="He G."/>
            <person name="Yan M."/>
            <person name="Ng V."/>
            <person name="Cullen D."/>
            <person name="Martin F."/>
            <person name="Rosso M.-N."/>
            <person name="Henrissat B."/>
            <person name="Hibbett D."/>
            <person name="Martinez A.T."/>
            <person name="Grigoriev I.V."/>
        </authorList>
    </citation>
    <scope>NUCLEOTIDE SEQUENCE</scope>
    <source>
        <strain evidence="4">AH 44721</strain>
    </source>
</reference>
<accession>A0A9P5P0J4</accession>
<keyword evidence="5" id="KW-1185">Reference proteome</keyword>
<sequence length="198" mass="21700">MSTTPSQPENAPILLLIDIQHGLVEGLAEWGPRSTPNLAKNVQYLLKIWRSWSWPILHVIHDDKDDPTNIISAAYPETFKPHACAKPVDDEKIFIKHVGSPFVATELASSIDTYGKDRKVVVIGMDGAQCINSTTRHGADLGYNMVVVGDACSTYGMQNWQTGKNVSAEETHEAAMSMLNAYGKVTTTKDVLSVLGFQ</sequence>
<dbReference type="EMBL" id="JADNYJ010000004">
    <property type="protein sequence ID" value="KAF8911583.1"/>
    <property type="molecule type" value="Genomic_DNA"/>
</dbReference>
<dbReference type="InterPro" id="IPR036380">
    <property type="entry name" value="Isochorismatase-like_sf"/>
</dbReference>
<organism evidence="4 5">
    <name type="scientific">Gymnopilus junonius</name>
    <name type="common">Spectacular rustgill mushroom</name>
    <name type="synonym">Gymnopilus spectabilis subsp. junonius</name>
    <dbReference type="NCBI Taxonomy" id="109634"/>
    <lineage>
        <taxon>Eukaryota</taxon>
        <taxon>Fungi</taxon>
        <taxon>Dikarya</taxon>
        <taxon>Basidiomycota</taxon>
        <taxon>Agaricomycotina</taxon>
        <taxon>Agaricomycetes</taxon>
        <taxon>Agaricomycetidae</taxon>
        <taxon>Agaricales</taxon>
        <taxon>Agaricineae</taxon>
        <taxon>Hymenogastraceae</taxon>
        <taxon>Gymnopilus</taxon>
    </lineage>
</organism>
<dbReference type="PANTHER" id="PTHR43540">
    <property type="entry name" value="PEROXYUREIDOACRYLATE/UREIDOACRYLATE AMIDOHYDROLASE-RELATED"/>
    <property type="match status" value="1"/>
</dbReference>
<dbReference type="Proteomes" id="UP000724874">
    <property type="component" value="Unassembled WGS sequence"/>
</dbReference>
<evidence type="ECO:0000313" key="4">
    <source>
        <dbReference type="EMBL" id="KAF8911583.1"/>
    </source>
</evidence>
<dbReference type="InterPro" id="IPR050272">
    <property type="entry name" value="Isochorismatase-like_hydrls"/>
</dbReference>